<dbReference type="EMBL" id="BARW01012357">
    <property type="protein sequence ID" value="GAI83303.1"/>
    <property type="molecule type" value="Genomic_DNA"/>
</dbReference>
<protein>
    <submittedName>
        <fullName evidence="1">Uncharacterized protein</fullName>
    </submittedName>
</protein>
<comment type="caution">
    <text evidence="1">The sequence shown here is derived from an EMBL/GenBank/DDBJ whole genome shotgun (WGS) entry which is preliminary data.</text>
</comment>
<gene>
    <name evidence="1" type="ORF">S12H4_23315</name>
</gene>
<organism evidence="1">
    <name type="scientific">marine sediment metagenome</name>
    <dbReference type="NCBI Taxonomy" id="412755"/>
    <lineage>
        <taxon>unclassified sequences</taxon>
        <taxon>metagenomes</taxon>
        <taxon>ecological metagenomes</taxon>
    </lineage>
</organism>
<sequence>GTVFYKMKVKPPSLDKIREIFIFTRESFPKIPILVGCARPGGAMEKQIDITAIMSGFNGIAYPSEVAIAFSKKIGLHLRFSEYCCSFLFQLM</sequence>
<reference evidence="1" key="1">
    <citation type="journal article" date="2014" name="Front. Microbiol.">
        <title>High frequency of phylogenetically diverse reductive dehalogenase-homologous genes in deep subseafloor sedimentary metagenomes.</title>
        <authorList>
            <person name="Kawai M."/>
            <person name="Futagami T."/>
            <person name="Toyoda A."/>
            <person name="Takaki Y."/>
            <person name="Nishi S."/>
            <person name="Hori S."/>
            <person name="Arai W."/>
            <person name="Tsubouchi T."/>
            <person name="Morono Y."/>
            <person name="Uchiyama I."/>
            <person name="Ito T."/>
            <person name="Fujiyama A."/>
            <person name="Inagaki F."/>
            <person name="Takami H."/>
        </authorList>
    </citation>
    <scope>NUCLEOTIDE SEQUENCE</scope>
    <source>
        <strain evidence="1">Expedition CK06-06</strain>
    </source>
</reference>
<name>X1RRL7_9ZZZZ</name>
<proteinExistence type="predicted"/>
<dbReference type="AlphaFoldDB" id="X1RRL7"/>
<accession>X1RRL7</accession>
<feature type="non-terminal residue" evidence="1">
    <location>
        <position position="1"/>
    </location>
</feature>
<evidence type="ECO:0000313" key="1">
    <source>
        <dbReference type="EMBL" id="GAI83303.1"/>
    </source>
</evidence>